<evidence type="ECO:0000313" key="2">
    <source>
        <dbReference type="EMBL" id="ANF95550.1"/>
    </source>
</evidence>
<evidence type="ECO:0000256" key="1">
    <source>
        <dbReference type="SAM" id="Phobius"/>
    </source>
</evidence>
<dbReference type="InterPro" id="IPR021707">
    <property type="entry name" value="DUF3290"/>
</dbReference>
<dbReference type="OrthoDB" id="3191971at2"/>
<dbReference type="KEGG" id="pbv:AR543_05685"/>
<keyword evidence="1" id="KW-1133">Transmembrane helix</keyword>
<feature type="transmembrane region" description="Helical" evidence="1">
    <location>
        <begin position="18"/>
        <end position="38"/>
    </location>
</feature>
<reference evidence="3" key="1">
    <citation type="submission" date="2015-10" db="EMBL/GenBank/DDBJ databases">
        <title>Genome of Paenibacillus bovis sp. nov.</title>
        <authorList>
            <person name="Wu Z."/>
            <person name="Gao C."/>
            <person name="Liu Z."/>
            <person name="Zheng H."/>
        </authorList>
    </citation>
    <scope>NUCLEOTIDE SEQUENCE [LARGE SCALE GENOMIC DNA]</scope>
    <source>
        <strain evidence="3">BD3526</strain>
    </source>
</reference>
<accession>A0A172ZEG4</accession>
<gene>
    <name evidence="2" type="ORF">AR543_05685</name>
</gene>
<sequence length="148" mass="17417">MNFYTITYLEGQSTINLYLKYIFIFVALIILLIVFSLYLRHRIQTKYRDLSIILLLVIVFLIGVQYSDYTRDQSTYSKYSQMVQFMHQMAKDQHLDETTLSVNATTLSDGIILKAQDTYYAARFTSDMNAYTLQEVYLVNPDIKMVDR</sequence>
<reference evidence="2 3" key="2">
    <citation type="journal article" date="2016" name="Int. J. Syst. Evol. Microbiol.">
        <title>Paenibacillus bovis sp. nov., isolated from raw yak (Bos grunniens) milk.</title>
        <authorList>
            <person name="Gao C."/>
            <person name="Han J."/>
            <person name="Liu Z."/>
            <person name="Xu X."/>
            <person name="Hang F."/>
            <person name="Wu Z."/>
        </authorList>
    </citation>
    <scope>NUCLEOTIDE SEQUENCE [LARGE SCALE GENOMIC DNA]</scope>
    <source>
        <strain evidence="2 3">BD3526</strain>
    </source>
</reference>
<organism evidence="2 3">
    <name type="scientific">Paenibacillus bovis</name>
    <dbReference type="NCBI Taxonomy" id="1616788"/>
    <lineage>
        <taxon>Bacteria</taxon>
        <taxon>Bacillati</taxon>
        <taxon>Bacillota</taxon>
        <taxon>Bacilli</taxon>
        <taxon>Bacillales</taxon>
        <taxon>Paenibacillaceae</taxon>
        <taxon>Paenibacillus</taxon>
    </lineage>
</organism>
<proteinExistence type="predicted"/>
<dbReference type="STRING" id="1616788.AR543_05685"/>
<dbReference type="AlphaFoldDB" id="A0A172ZEG4"/>
<dbReference type="EMBL" id="CP013023">
    <property type="protein sequence ID" value="ANF95550.1"/>
    <property type="molecule type" value="Genomic_DNA"/>
</dbReference>
<evidence type="ECO:0008006" key="4">
    <source>
        <dbReference type="Google" id="ProtNLM"/>
    </source>
</evidence>
<feature type="transmembrane region" description="Helical" evidence="1">
    <location>
        <begin position="50"/>
        <end position="67"/>
    </location>
</feature>
<evidence type="ECO:0000313" key="3">
    <source>
        <dbReference type="Proteomes" id="UP000078148"/>
    </source>
</evidence>
<dbReference type="Proteomes" id="UP000078148">
    <property type="component" value="Chromosome"/>
</dbReference>
<dbReference type="Pfam" id="PF11694">
    <property type="entry name" value="DUF3290"/>
    <property type="match status" value="1"/>
</dbReference>
<keyword evidence="1" id="KW-0472">Membrane</keyword>
<protein>
    <recommendedName>
        <fullName evidence="4">DUF3290 domain-containing protein</fullName>
    </recommendedName>
</protein>
<name>A0A172ZEG4_9BACL</name>
<keyword evidence="1" id="KW-0812">Transmembrane</keyword>
<keyword evidence="3" id="KW-1185">Reference proteome</keyword>
<dbReference type="RefSeq" id="WP_060532577.1">
    <property type="nucleotide sequence ID" value="NZ_CP013023.1"/>
</dbReference>